<keyword evidence="5" id="KW-0808">Transferase</keyword>
<comment type="caution">
    <text evidence="17">The sequence shown here is derived from an EMBL/GenBank/DDBJ whole genome shotgun (WGS) entry which is preliminary data.</text>
</comment>
<feature type="compositionally biased region" description="Polar residues" evidence="15">
    <location>
        <begin position="328"/>
        <end position="350"/>
    </location>
</feature>
<reference evidence="17 18" key="1">
    <citation type="journal article" date="2024" name="Front Chem Biol">
        <title>Unveiling the potential of Daldinia eschscholtzii MFLUCC 19-0629 through bioactivity and bioinformatics studies for enhanced sustainable agriculture production.</title>
        <authorList>
            <person name="Brooks S."/>
            <person name="Weaver J.A."/>
            <person name="Klomchit A."/>
            <person name="Alharthi S.A."/>
            <person name="Onlamun T."/>
            <person name="Nurani R."/>
            <person name="Vong T.K."/>
            <person name="Alberti F."/>
            <person name="Greco C."/>
        </authorList>
    </citation>
    <scope>NUCLEOTIDE SEQUENCE [LARGE SCALE GENOMIC DNA]</scope>
    <source>
        <strain evidence="17">MFLUCC 19-0629</strain>
    </source>
</reference>
<dbReference type="GO" id="GO:0005634">
    <property type="term" value="C:nucleus"/>
    <property type="evidence" value="ECO:0007669"/>
    <property type="project" value="UniProtKB-SubCell"/>
</dbReference>
<dbReference type="Gene3D" id="3.40.50.10190">
    <property type="entry name" value="BRCT domain"/>
    <property type="match status" value="1"/>
</dbReference>
<evidence type="ECO:0000256" key="10">
    <source>
        <dbReference type="ARBA" id="ARBA00022932"/>
    </source>
</evidence>
<dbReference type="Pfam" id="PF14716">
    <property type="entry name" value="HHH_8"/>
    <property type="match status" value="1"/>
</dbReference>
<feature type="region of interest" description="Disordered" evidence="15">
    <location>
        <begin position="388"/>
        <end position="430"/>
    </location>
</feature>
<dbReference type="FunFam" id="1.10.150.20:FF:000010">
    <property type="entry name" value="DNA polymerase lambda"/>
    <property type="match status" value="1"/>
</dbReference>
<dbReference type="SUPFAM" id="SSF81301">
    <property type="entry name" value="Nucleotidyltransferase"/>
    <property type="match status" value="1"/>
</dbReference>
<dbReference type="GO" id="GO:0003887">
    <property type="term" value="F:DNA-directed DNA polymerase activity"/>
    <property type="evidence" value="ECO:0007669"/>
    <property type="project" value="UniProtKB-KW"/>
</dbReference>
<feature type="compositionally biased region" description="Polar residues" evidence="15">
    <location>
        <begin position="92"/>
        <end position="102"/>
    </location>
</feature>
<comment type="similarity">
    <text evidence="2">Belongs to the DNA polymerase type-X family.</text>
</comment>
<feature type="domain" description="DNA-directed DNA polymerase X" evidence="16">
    <location>
        <begin position="451"/>
        <end position="791"/>
    </location>
</feature>
<dbReference type="EC" id="2.7.7.7" evidence="3"/>
<evidence type="ECO:0000256" key="13">
    <source>
        <dbReference type="ARBA" id="ARBA00049244"/>
    </source>
</evidence>
<dbReference type="SUPFAM" id="SSF81585">
    <property type="entry name" value="PsbU/PolX domain-like"/>
    <property type="match status" value="1"/>
</dbReference>
<dbReference type="InterPro" id="IPR028207">
    <property type="entry name" value="DNA_pol_B_palm_palm"/>
</dbReference>
<dbReference type="SUPFAM" id="SSF52113">
    <property type="entry name" value="BRCT domain"/>
    <property type="match status" value="1"/>
</dbReference>
<keyword evidence="4" id="KW-0237">DNA synthesis</keyword>
<dbReference type="Pfam" id="PF10391">
    <property type="entry name" value="DNA_pol_lambd_f"/>
    <property type="match status" value="1"/>
</dbReference>
<dbReference type="Gene3D" id="3.30.210.10">
    <property type="entry name" value="DNA polymerase, thumb domain"/>
    <property type="match status" value="1"/>
</dbReference>
<protein>
    <recommendedName>
        <fullName evidence="3">DNA-directed DNA polymerase</fullName>
        <ecNumber evidence="3">2.7.7.7</ecNumber>
    </recommendedName>
</protein>
<evidence type="ECO:0000313" key="18">
    <source>
        <dbReference type="Proteomes" id="UP001369815"/>
    </source>
</evidence>
<feature type="compositionally biased region" description="Basic residues" evidence="15">
    <location>
        <begin position="295"/>
        <end position="305"/>
    </location>
</feature>
<dbReference type="Pfam" id="PF14792">
    <property type="entry name" value="DNA_pol_B_palm"/>
    <property type="match status" value="1"/>
</dbReference>
<name>A0AAX6MNW8_9PEZI</name>
<dbReference type="GO" id="GO:0006303">
    <property type="term" value="P:double-strand break repair via nonhomologous end joining"/>
    <property type="evidence" value="ECO:0007669"/>
    <property type="project" value="TreeGrafter"/>
</dbReference>
<keyword evidence="10" id="KW-0239">DNA-directed DNA polymerase</keyword>
<dbReference type="InterPro" id="IPR002054">
    <property type="entry name" value="DNA-dir_DNA_pol_X"/>
</dbReference>
<evidence type="ECO:0000256" key="5">
    <source>
        <dbReference type="ARBA" id="ARBA00022679"/>
    </source>
</evidence>
<dbReference type="SMART" id="SM00483">
    <property type="entry name" value="POLXc"/>
    <property type="match status" value="1"/>
</dbReference>
<organism evidence="17 18">
    <name type="scientific">Daldinia eschscholtzii</name>
    <dbReference type="NCBI Taxonomy" id="292717"/>
    <lineage>
        <taxon>Eukaryota</taxon>
        <taxon>Fungi</taxon>
        <taxon>Dikarya</taxon>
        <taxon>Ascomycota</taxon>
        <taxon>Pezizomycotina</taxon>
        <taxon>Sordariomycetes</taxon>
        <taxon>Xylariomycetidae</taxon>
        <taxon>Xylariales</taxon>
        <taxon>Hypoxylaceae</taxon>
        <taxon>Daldinia</taxon>
    </lineage>
</organism>
<dbReference type="FunFam" id="3.30.210.10:FF:000001">
    <property type="entry name" value="DNA polymerase lambda"/>
    <property type="match status" value="1"/>
</dbReference>
<proteinExistence type="inferred from homology"/>
<keyword evidence="11" id="KW-0234">DNA repair</keyword>
<evidence type="ECO:0000313" key="17">
    <source>
        <dbReference type="EMBL" id="KAK6954360.1"/>
    </source>
</evidence>
<evidence type="ECO:0000259" key="16">
    <source>
        <dbReference type="SMART" id="SM00483"/>
    </source>
</evidence>
<dbReference type="InterPro" id="IPR029398">
    <property type="entry name" value="PolB_thumb"/>
</dbReference>
<keyword evidence="6" id="KW-0548">Nucleotidyltransferase</keyword>
<feature type="region of interest" description="Disordered" evidence="15">
    <location>
        <begin position="265"/>
        <end position="362"/>
    </location>
</feature>
<dbReference type="InterPro" id="IPR022312">
    <property type="entry name" value="DNA_pol_X"/>
</dbReference>
<dbReference type="InterPro" id="IPR010996">
    <property type="entry name" value="HHH_MUS81"/>
</dbReference>
<dbReference type="InterPro" id="IPR036420">
    <property type="entry name" value="BRCT_dom_sf"/>
</dbReference>
<dbReference type="PRINTS" id="PR00870">
    <property type="entry name" value="DNAPOLXBETA"/>
</dbReference>
<dbReference type="Proteomes" id="UP001369815">
    <property type="component" value="Unassembled WGS sequence"/>
</dbReference>
<dbReference type="PANTHER" id="PTHR11276">
    <property type="entry name" value="DNA POLYMERASE TYPE-X FAMILY MEMBER"/>
    <property type="match status" value="1"/>
</dbReference>
<feature type="compositionally biased region" description="Low complexity" evidence="15">
    <location>
        <begin position="310"/>
        <end position="322"/>
    </location>
</feature>
<dbReference type="InterPro" id="IPR043519">
    <property type="entry name" value="NT_sf"/>
</dbReference>
<evidence type="ECO:0000256" key="14">
    <source>
        <dbReference type="PIRSR" id="PIRSR622312-50"/>
    </source>
</evidence>
<dbReference type="Pfam" id="PF14791">
    <property type="entry name" value="DNA_pol_B_thumb"/>
    <property type="match status" value="1"/>
</dbReference>
<dbReference type="GO" id="GO:0003677">
    <property type="term" value="F:DNA binding"/>
    <property type="evidence" value="ECO:0007669"/>
    <property type="project" value="InterPro"/>
</dbReference>
<dbReference type="Gene3D" id="1.10.150.110">
    <property type="entry name" value="DNA polymerase beta, N-terminal domain-like"/>
    <property type="match status" value="1"/>
</dbReference>
<keyword evidence="12" id="KW-0539">Nucleus</keyword>
<evidence type="ECO:0000256" key="3">
    <source>
        <dbReference type="ARBA" id="ARBA00012417"/>
    </source>
</evidence>
<evidence type="ECO:0000256" key="6">
    <source>
        <dbReference type="ARBA" id="ARBA00022695"/>
    </source>
</evidence>
<dbReference type="InterPro" id="IPR037160">
    <property type="entry name" value="DNA_Pol_thumb_sf"/>
</dbReference>
<dbReference type="SUPFAM" id="SSF47802">
    <property type="entry name" value="DNA polymerase beta, N-terminal domain-like"/>
    <property type="match status" value="1"/>
</dbReference>
<feature type="compositionally biased region" description="Low complexity" evidence="15">
    <location>
        <begin position="132"/>
        <end position="143"/>
    </location>
</feature>
<evidence type="ECO:0000256" key="9">
    <source>
        <dbReference type="ARBA" id="ARBA00022763"/>
    </source>
</evidence>
<accession>A0AAX6MNW8</accession>
<dbReference type="CDD" id="cd00141">
    <property type="entry name" value="NT_POLXc"/>
    <property type="match status" value="1"/>
</dbReference>
<dbReference type="InterPro" id="IPR027421">
    <property type="entry name" value="DNA_pol_lamdba_lyase_dom_sf"/>
</dbReference>
<feature type="region of interest" description="Disordered" evidence="15">
    <location>
        <begin position="42"/>
        <end position="161"/>
    </location>
</feature>
<dbReference type="Gene3D" id="3.30.460.10">
    <property type="entry name" value="Beta Polymerase, domain 2"/>
    <property type="match status" value="1"/>
</dbReference>
<keyword evidence="18" id="KW-1185">Reference proteome</keyword>
<comment type="catalytic activity">
    <reaction evidence="13">
        <text>DNA(n) + a 2'-deoxyribonucleoside 5'-triphosphate = DNA(n+1) + diphosphate</text>
        <dbReference type="Rhea" id="RHEA:22508"/>
        <dbReference type="Rhea" id="RHEA-COMP:17339"/>
        <dbReference type="Rhea" id="RHEA-COMP:17340"/>
        <dbReference type="ChEBI" id="CHEBI:33019"/>
        <dbReference type="ChEBI" id="CHEBI:61560"/>
        <dbReference type="ChEBI" id="CHEBI:173112"/>
        <dbReference type="EC" id="2.7.7.7"/>
    </reaction>
</comment>
<evidence type="ECO:0000256" key="7">
    <source>
        <dbReference type="ARBA" id="ARBA00022705"/>
    </source>
</evidence>
<gene>
    <name evidence="17" type="ORF">Daesc_004327</name>
</gene>
<dbReference type="PANTHER" id="PTHR11276:SF28">
    <property type="entry name" value="DNA POLYMERASE LAMBDA"/>
    <property type="match status" value="1"/>
</dbReference>
<feature type="compositionally biased region" description="Polar residues" evidence="15">
    <location>
        <begin position="110"/>
        <end position="124"/>
    </location>
</feature>
<keyword evidence="7" id="KW-0235">DNA replication</keyword>
<feature type="compositionally biased region" description="Low complexity" evidence="15">
    <location>
        <begin position="46"/>
        <end position="58"/>
    </location>
</feature>
<dbReference type="FunFam" id="1.10.150.110:FF:000005">
    <property type="entry name" value="DNA polymerase POL4"/>
    <property type="match status" value="1"/>
</dbReference>
<evidence type="ECO:0000256" key="8">
    <source>
        <dbReference type="ARBA" id="ARBA00022723"/>
    </source>
</evidence>
<feature type="active site" description="Nucleophile; Schiff-base intermediate with DNA; for 5'-dRP lyase activity" evidence="14">
    <location>
        <position position="511"/>
    </location>
</feature>
<dbReference type="AlphaFoldDB" id="A0AAX6MNW8"/>
<sequence length="793" mass="88622">MERQLEEKIAFFECFKSYTNDDGEDDALDADEEEYRQKIRAFYSDASAASKSTSKSTSPTLPKRLGATSGKTVPDPIPSKNDPEVEIISVTPRRNNSRTSGPSLEISPSLGDNTVPETTAASRQPQRRTTRSMHSSLLSRHSSPQSDPSPSVRMGKRKREAPLKLAPEARRIFKNLLFFYIPNDDINPARRLQIRKAREHGATWCRNLSEATHIIVDKKLTYTDIERQLQDDPKWSEKVLVNENYPIDCLKHRIIANPDQRHYKVPGVPTAAEKPAGATEALLSDDPDASLELKPRRRKSTRRPHSPVLSTQSRSQGSSQGSIALVTFSKNSEGNGISDNDQSAQSQNGVLPQKPAAEPEVDDELTQCISEMKTSGDTDILACSLIDEDDTAGPPLTGEAEVPSDSTNSDDRRSWRRRTRSSVGSSKSKNPAWQEKFICMKGGTKDNTDNNPNAETIKVLQAMLDQHTLSGDDFRIRAYRLAIATLRAQSKKICTAEEARALPHIGRIADKIEEIVNTNRLRQLEYALDDPQKKIIGRFLQIYGVGQIQAHKWLAQGFRTLDDLKNKADLNTNQRIGLEHFDDLNTRIPRREVEALASCVRETARVIDRNVELIVGGSYRRGADSSGDIDLIVTKKGTTSTSQLAPFLNRLVDTLTREGFLTVALAAHHGGIDDSDGGSKWHGCCVLPERAFPGPPSEYRPIWRRIDLLLVPQTELGAALIYFTGNDIFNRSIRLLAQKKGMRLNQRGLFSNVLRGQGNTRVNEGTLLEGRDEKRIFEILGVRWREPHERWCG</sequence>
<keyword evidence="8" id="KW-0479">Metal-binding</keyword>
<evidence type="ECO:0000256" key="12">
    <source>
        <dbReference type="ARBA" id="ARBA00023242"/>
    </source>
</evidence>
<dbReference type="PRINTS" id="PR00869">
    <property type="entry name" value="DNAPOLX"/>
</dbReference>
<dbReference type="EMBL" id="JBANMG010000004">
    <property type="protein sequence ID" value="KAK6954360.1"/>
    <property type="molecule type" value="Genomic_DNA"/>
</dbReference>
<comment type="subcellular location">
    <subcellularLocation>
        <location evidence="1">Nucleus</location>
    </subcellularLocation>
</comment>
<evidence type="ECO:0000256" key="15">
    <source>
        <dbReference type="SAM" id="MobiDB-lite"/>
    </source>
</evidence>
<evidence type="ECO:0000256" key="2">
    <source>
        <dbReference type="ARBA" id="ARBA00008323"/>
    </source>
</evidence>
<keyword evidence="9" id="KW-0227">DNA damage</keyword>
<evidence type="ECO:0000256" key="4">
    <source>
        <dbReference type="ARBA" id="ARBA00022634"/>
    </source>
</evidence>
<dbReference type="GO" id="GO:0046872">
    <property type="term" value="F:metal ion binding"/>
    <property type="evidence" value="ECO:0007669"/>
    <property type="project" value="UniProtKB-KW"/>
</dbReference>
<evidence type="ECO:0000256" key="11">
    <source>
        <dbReference type="ARBA" id="ARBA00023204"/>
    </source>
</evidence>
<dbReference type="InterPro" id="IPR018944">
    <property type="entry name" value="DNA_pol_lambd_fingers_domain"/>
</dbReference>
<evidence type="ECO:0000256" key="1">
    <source>
        <dbReference type="ARBA" id="ARBA00004123"/>
    </source>
</evidence>
<dbReference type="Gene3D" id="1.10.150.20">
    <property type="entry name" value="5' to 3' exonuclease, C-terminal subdomain"/>
    <property type="match status" value="1"/>
</dbReference>
<dbReference type="InterPro" id="IPR002008">
    <property type="entry name" value="DNA_pol_X_beta-like"/>
</dbReference>